<sequence length="70" mass="8072">MAVTWDHTWVKERNEKRRRIAKARRFMIILGQYHLLNRPAVEKLLSQFVIVIVVVYGYGHDYGDASAGGA</sequence>
<protein>
    <submittedName>
        <fullName evidence="1">Uncharacterized protein</fullName>
    </submittedName>
</protein>
<dbReference type="Proteomes" id="UP000308671">
    <property type="component" value="Unassembled WGS sequence"/>
</dbReference>
<dbReference type="AlphaFoldDB" id="A0A4S8QJQ7"/>
<comment type="caution">
    <text evidence="1">The sequence shown here is derived from an EMBL/GenBank/DDBJ whole genome shotgun (WGS) entry which is preliminary data.</text>
</comment>
<evidence type="ECO:0000313" key="2">
    <source>
        <dbReference type="Proteomes" id="UP000308671"/>
    </source>
</evidence>
<gene>
    <name evidence="1" type="ORF">BGAL_0747g00020</name>
</gene>
<evidence type="ECO:0000313" key="1">
    <source>
        <dbReference type="EMBL" id="THV44061.1"/>
    </source>
</evidence>
<name>A0A4S8QJQ7_9HELO</name>
<accession>A0A4S8QJQ7</accession>
<dbReference type="EMBL" id="PQXL01000742">
    <property type="protein sequence ID" value="THV44061.1"/>
    <property type="molecule type" value="Genomic_DNA"/>
</dbReference>
<organism evidence="1 2">
    <name type="scientific">Botrytis galanthina</name>
    <dbReference type="NCBI Taxonomy" id="278940"/>
    <lineage>
        <taxon>Eukaryota</taxon>
        <taxon>Fungi</taxon>
        <taxon>Dikarya</taxon>
        <taxon>Ascomycota</taxon>
        <taxon>Pezizomycotina</taxon>
        <taxon>Leotiomycetes</taxon>
        <taxon>Helotiales</taxon>
        <taxon>Sclerotiniaceae</taxon>
        <taxon>Botrytis</taxon>
    </lineage>
</organism>
<keyword evidence="2" id="KW-1185">Reference proteome</keyword>
<proteinExistence type="predicted"/>
<reference evidence="1 2" key="1">
    <citation type="submission" date="2017-12" db="EMBL/GenBank/DDBJ databases">
        <title>Comparative genomics of Botrytis spp.</title>
        <authorList>
            <person name="Valero-Jimenez C.A."/>
            <person name="Tapia P."/>
            <person name="Veloso J."/>
            <person name="Silva-Moreno E."/>
            <person name="Staats M."/>
            <person name="Valdes J.H."/>
            <person name="Van Kan J.A.L."/>
        </authorList>
    </citation>
    <scope>NUCLEOTIDE SEQUENCE [LARGE SCALE GENOMIC DNA]</scope>
    <source>
        <strain evidence="1 2">MUCL435</strain>
    </source>
</reference>